<reference evidence="2 3" key="1">
    <citation type="submission" date="2019-03" db="EMBL/GenBank/DDBJ databases">
        <title>Characterization of a novel Mycoplasma cynos real-time PCR assay.</title>
        <authorList>
            <person name="Tallmadge R.L."/>
            <person name="Mitchell P.K."/>
            <person name="Goodman L."/>
        </authorList>
    </citation>
    <scope>NUCLEOTIDE SEQUENCE [LARGE SCALE GENOMIC DNA]</scope>
    <source>
        <strain evidence="2 3">1642</strain>
    </source>
</reference>
<accession>A0A507SHQ3</accession>
<organism evidence="2 3">
    <name type="scientific">Mycoplasmopsis mucosicanis</name>
    <dbReference type="NCBI Taxonomy" id="458208"/>
    <lineage>
        <taxon>Bacteria</taxon>
        <taxon>Bacillati</taxon>
        <taxon>Mycoplasmatota</taxon>
        <taxon>Mycoplasmoidales</taxon>
        <taxon>Metamycoplasmataceae</taxon>
        <taxon>Mycoplasmopsis</taxon>
    </lineage>
</organism>
<gene>
    <name evidence="2" type="ORF">E1I18_02790</name>
</gene>
<keyword evidence="1" id="KW-0175">Coiled coil</keyword>
<dbReference type="EMBL" id="SMDN01000010">
    <property type="protein sequence ID" value="TQC51379.1"/>
    <property type="molecule type" value="Genomic_DNA"/>
</dbReference>
<name>A0A507SHQ3_9BACT</name>
<feature type="coiled-coil region" evidence="1">
    <location>
        <begin position="1191"/>
        <end position="1259"/>
    </location>
</feature>
<dbReference type="RefSeq" id="WP_141484080.1">
    <property type="nucleotide sequence ID" value="NZ_SMDN01000010.1"/>
</dbReference>
<keyword evidence="3" id="KW-1185">Reference proteome</keyword>
<dbReference type="OrthoDB" id="393234at2"/>
<evidence type="ECO:0000313" key="2">
    <source>
        <dbReference type="EMBL" id="TQC51379.1"/>
    </source>
</evidence>
<dbReference type="Proteomes" id="UP000320801">
    <property type="component" value="Unassembled WGS sequence"/>
</dbReference>
<evidence type="ECO:0000256" key="1">
    <source>
        <dbReference type="SAM" id="Coils"/>
    </source>
</evidence>
<protein>
    <submittedName>
        <fullName evidence="2">Uncharacterized protein</fullName>
    </submittedName>
</protein>
<proteinExistence type="predicted"/>
<sequence>MSNTKKLKQAIIGITSVAATLGAVAATLGVLFLSTNKRNLNSAQELFQKYNPSFAKHIETFLPDEEERNKYTNKLKNIEQLLANPAITPLEKYKKLYELFNEQVGIVFSWAERQVSKGFSDNDLRIFKSILLVQQDRLQEVDIKNQFNSLENTNLSLSLNGFTKLNQQKQHDWIAQYQNDFNSKLDEQYSLMEQNLMQHNNSLDDNKAELNKLLPTAALRYGVQTNINNIENALFAPFNRINDINLNKKAIEQRIKDARTPKYDAFRASYAKITKELNSLVVANASNVANSFINSLKSYNQELSEEATNNLNEIAKEISDTKTAQFNFDAFNKIVEYVKVNKLVSSKDLNTILHQPSIYKFTSLSSFYLSNTLSKLDASIDVRDLDDVRAQLKTYNQSLDDFDGKQNNQIINDFKAFVASIQSKLNRFKPIFTQLSLEKNFLKLDEANAQNLDKNFIFDNVTKYRNEINLLLNLESKVNDTFEALEDASKLPLPLVYNTEINTYEEKIKQSIRNSRGLADLTNKIANDVNSAHVLVETRAELNKIRLDIETKVLKLNDFSQEILDIYLSDNAKQLATSLSSEILRFNSQSVYDVKTLTQRLHDSRERYRAIEKIILVQLEQISAQRLEELVKFNNDQFLTLDNERQDDLSRTYINVSNIEKYVSQTNALSNVITSKKFNPIITNEISTQIEKYRALVNIIETAYTQNKAIIEIGEAHEYARRSFNPTNQVPPQFTKAQQGYLDKLQRSQETLHERTDKINKLVQSLNDDFFSEESQKDLENVGELNSKQQIQTINKLNEVVKTNQEVVKDIQSASQSLEKIKEIKKEIEAEGFGVEVYDQDFKKLAQIEKTLSEEANKDVSDFKKIKDLKEQAAQLNKDIVTKRKDGSLNVKIAQVKALVDKVFGKDKPEEQQSEGEKSLRARLLSIENKSDAALTNKELRSQYNDEVSALELLIPEIKKIEEKTAEYNAKANKYKNDRRAQKRVNEQISESKKVMDKIGVINSDIVQNDSIPTTDKIRDTFNELEQAEVQLDLAFNKDVIQSSVDTLKTKKYPQSAGFSQSKRDFDAKIDEISKFALDKLDSTSPNEIKSIREIVEAQNKLADWIKIAIAEEDSIGADSDLSAENNKLDQDQIASVIKQNLPSASAGAIDSVDIINSKIEKVKSIINETDRKHQIRSILHNQLEKILSPAETSNRVLEKIKNEIEADKKKYLEILASNPQTYTIDQLDDFIKELNENIQKYKDEKEKSLGVYEKAKEEAINGKTDLDRKIAAIKKQNPTFKFDNYDKAVKELEADFKDTTNSTANTIQQKHAALLFAFTKDRVKNQYDVYTKFVNTEIENQSNESFKAAKNYIDDFKKYIDAENNKNLSEQKAIELIELMQEMQNFNDSQSSALKQLTEWEADKSPNSDVQKGIREIKALLLELPSRSPFTKENIHHKHNEFLEKLTAIKEEVGLRTENKAKINSLNDYFANFFAKPEKTNDGDRGQKVPNPLRQRADDALREAIGKDADLADNVDDNFTIITKGILDKLKDDNTKASSLEEIKKISKGIKVLEGVKEFNDALALEVGSIQAIINRSTVIKNTLVRSFIDQALSPLIEQARKFYANIDKSISSSSDVVAETTKAKDQIKEQIKKIESYKAAYKKSLVIKDVLDELKQKNERIEYHSVSGVKGENNKPKVNAWLEAIANSALYDMSHDINNTNTLLDKATSAINKAKEYIELQSRASQTITEWIAQKNADKSIDATTKDEEKLTQAIWDIVAKAQQNLSAEQITNLIEELKKHIQENTTIRNSRIANLKAINEIVNTPTYKSIGLSSQYGRSLESRIEMLETSTSDANSTEQINQINEKITVLRDLINDEVKLFNKINAIRQITNKLQPLNSDIKDKKELLISKLNEYSAILTKEIPSKTDLAQRKNEIDKAIKIIDLHNARLDVFKRSGDIRNEIENNIDLDAKEKEYLNQKFEAFKKELDAIAFNDDTQAKQFEDVGAKYLDKNTKTTDSIEYVYQLAKELNTSLTRAERVLDTNDDVDGEKVSSAKSLEHYSKLADLINKAKELIKNASDSNFDQRSTIIEGIKNTIKLLLDSKLSTRDELRQKVNALNSAINPNGNEADKLVKEFSDVVAEIASFNINDPASNPIDTINKYNQLFAKVIKATDKQVRKTYEEQQKLLHEKFNNVSNLISELNPDLLWTKISKNAFNEVKKSKEESEAFLNANKLDDAALKEFSAIGGKEFAKEFLTRNKTLINSVNNEFKKFSDNLKNEIDDIVTNKVGALVNAFYDANMKKMTSGGKTIFELAKLSHSKLLFDALKSKSDELTNKIINLKDFSLISNISKTTVELRTFYDEYNRFVEILKEEIEASLTKRENVDEVLKFVFKDASHDTSEIKAEYKKLYDLAKNAHNDITKTSESTGNGGYTTINYLSLSKEKIETYLTKFYDFYDALNSSDQSNGFNAQLTKLISTTSASVKSGIILEHFEKEFDAIENNFTNNPSEFDFTEHQRFLDSFSAFTGTKLDNSYKFNPVNVRAKLVKETSTDKWFTIKTQNESQKTIQFKVKYEYKPTNLNIFDNYNGFSVEKTIEATFTTANEIKLEQKSNRIFFIPSDNGTSQDKFGYDAKQKVANAKELGWDVNEAEAAKTKFIQKFKQAAGLEGNVTRVAFNHHTKKVIKYSNSGNGSSNKTEESDYNNSNLKLKFILPGYAQYQDASNYLGQNDKQIILLSIASDNQIEAQIIMPTTLFVGRSNANINGNFIHKVTGGGVDAGDVDATKTMPSAALVTIRFGIDFDTNTKDISLFVTNYEMYNVVKHKSLNDSKYEKELPTSGYNKKWSDHEFAQYLADNQSLWGTTEKWAKFAEMSAQNNGTGSATQLESNKLWIANSRIAGKYISTSSTSGEEIKKQQQAATSKLLPVYNTGIDIFEFNDIKPSN</sequence>
<comment type="caution">
    <text evidence="2">The sequence shown here is derived from an EMBL/GenBank/DDBJ whole genome shotgun (WGS) entry which is preliminary data.</text>
</comment>
<evidence type="ECO:0000313" key="3">
    <source>
        <dbReference type="Proteomes" id="UP000320801"/>
    </source>
</evidence>